<evidence type="ECO:0000259" key="2">
    <source>
        <dbReference type="Pfam" id="PF00857"/>
    </source>
</evidence>
<dbReference type="AlphaFoldDB" id="A0A840PE48"/>
<evidence type="ECO:0000313" key="3">
    <source>
        <dbReference type="EMBL" id="MBB5135417.1"/>
    </source>
</evidence>
<dbReference type="EMBL" id="JACHGN010000011">
    <property type="protein sequence ID" value="MBB5135417.1"/>
    <property type="molecule type" value="Genomic_DNA"/>
</dbReference>
<protein>
    <submittedName>
        <fullName evidence="3">Nicotinamidase-related amidase</fullName>
    </submittedName>
</protein>
<accession>A0A840PE48</accession>
<dbReference type="Proteomes" id="UP000578449">
    <property type="component" value="Unassembled WGS sequence"/>
</dbReference>
<keyword evidence="1" id="KW-0378">Hydrolase</keyword>
<comment type="caution">
    <text evidence="3">The sequence shown here is derived from an EMBL/GenBank/DDBJ whole genome shotgun (WGS) entry which is preliminary data.</text>
</comment>
<dbReference type="InterPro" id="IPR036380">
    <property type="entry name" value="Isochorismatase-like_sf"/>
</dbReference>
<keyword evidence="4" id="KW-1185">Reference proteome</keyword>
<organism evidence="3 4">
    <name type="scientific">Thermocatellispora tengchongensis</name>
    <dbReference type="NCBI Taxonomy" id="1073253"/>
    <lineage>
        <taxon>Bacteria</taxon>
        <taxon>Bacillati</taxon>
        <taxon>Actinomycetota</taxon>
        <taxon>Actinomycetes</taxon>
        <taxon>Streptosporangiales</taxon>
        <taxon>Streptosporangiaceae</taxon>
        <taxon>Thermocatellispora</taxon>
    </lineage>
</organism>
<dbReference type="PANTHER" id="PTHR43540">
    <property type="entry name" value="PEROXYUREIDOACRYLATE/UREIDOACRYLATE AMIDOHYDROLASE-RELATED"/>
    <property type="match status" value="1"/>
</dbReference>
<dbReference type="Gene3D" id="3.40.50.850">
    <property type="entry name" value="Isochorismatase-like"/>
    <property type="match status" value="1"/>
</dbReference>
<evidence type="ECO:0000256" key="1">
    <source>
        <dbReference type="ARBA" id="ARBA00022801"/>
    </source>
</evidence>
<dbReference type="InterPro" id="IPR000868">
    <property type="entry name" value="Isochorismatase-like_dom"/>
</dbReference>
<feature type="domain" description="Isochorismatase-like" evidence="2">
    <location>
        <begin position="33"/>
        <end position="210"/>
    </location>
</feature>
<gene>
    <name evidence="3" type="ORF">HNP84_005161</name>
</gene>
<dbReference type="RefSeq" id="WP_185052376.1">
    <property type="nucleotide sequence ID" value="NZ_BAABIX010000002.1"/>
</dbReference>
<dbReference type="PANTHER" id="PTHR43540:SF1">
    <property type="entry name" value="ISOCHORISMATASE HYDROLASE"/>
    <property type="match status" value="1"/>
</dbReference>
<dbReference type="InterPro" id="IPR050272">
    <property type="entry name" value="Isochorismatase-like_hydrls"/>
</dbReference>
<sequence>MTAVQIHGLGNQALLDQYLAAGFAGRVGWGERAALLVIDMAGAWTRPEEMIGSDLGAVLGNIRRLLDVVRQRDDVPVVFTTMAYDASYSDLPVVTRLKTPHSERMIRGSERVRLVPELERRPHEALIEKPRASAFFNTNLLGILIAQGIDTVVVTGCSTSGCIRSTCESALDYGFRAIVPAEAVGDRSASAHEAGLFDINARYADVLPIEEVIAHLRR</sequence>
<name>A0A840PE48_9ACTN</name>
<reference evidence="3 4" key="1">
    <citation type="submission" date="2020-08" db="EMBL/GenBank/DDBJ databases">
        <title>Genomic Encyclopedia of Type Strains, Phase IV (KMG-IV): sequencing the most valuable type-strain genomes for metagenomic binning, comparative biology and taxonomic classification.</title>
        <authorList>
            <person name="Goeker M."/>
        </authorList>
    </citation>
    <scope>NUCLEOTIDE SEQUENCE [LARGE SCALE GENOMIC DNA]</scope>
    <source>
        <strain evidence="3 4">DSM 45615</strain>
    </source>
</reference>
<dbReference type="GO" id="GO:0016787">
    <property type="term" value="F:hydrolase activity"/>
    <property type="evidence" value="ECO:0007669"/>
    <property type="project" value="UniProtKB-KW"/>
</dbReference>
<dbReference type="Pfam" id="PF00857">
    <property type="entry name" value="Isochorismatase"/>
    <property type="match status" value="1"/>
</dbReference>
<dbReference type="SUPFAM" id="SSF52499">
    <property type="entry name" value="Isochorismatase-like hydrolases"/>
    <property type="match status" value="1"/>
</dbReference>
<evidence type="ECO:0000313" key="4">
    <source>
        <dbReference type="Proteomes" id="UP000578449"/>
    </source>
</evidence>
<proteinExistence type="predicted"/>